<dbReference type="VEuPathDB" id="FungiDB:CIHG_09557"/>
<sequence length="122" mass="13370">MAQAGRHFLAVIIFSCSGLLCPDSHASRMPAFCWAPPCTLVRCGSVREPFRLAGLACSLTTLDGVSIDIFRNFPGFSRIRDPYKSQKNLLHKKVLEAVKTSPIYAIEIEAPIPPAKIGINQN</sequence>
<keyword evidence="1" id="KW-0732">Signal</keyword>
<evidence type="ECO:0000313" key="3">
    <source>
        <dbReference type="Proteomes" id="UP000054563"/>
    </source>
</evidence>
<evidence type="ECO:0000256" key="1">
    <source>
        <dbReference type="SAM" id="SignalP"/>
    </source>
</evidence>
<feature type="signal peptide" evidence="1">
    <location>
        <begin position="1"/>
        <end position="26"/>
    </location>
</feature>
<reference evidence="3" key="1">
    <citation type="journal article" date="2010" name="Genome Res.">
        <title>Population genomic sequencing of Coccidioides fungi reveals recent hybridization and transposon control.</title>
        <authorList>
            <person name="Neafsey D.E."/>
            <person name="Barker B.M."/>
            <person name="Sharpton T.J."/>
            <person name="Stajich J.E."/>
            <person name="Park D.J."/>
            <person name="Whiston E."/>
            <person name="Hung C.-Y."/>
            <person name="McMahan C."/>
            <person name="White J."/>
            <person name="Sykes S."/>
            <person name="Heiman D."/>
            <person name="Young S."/>
            <person name="Zeng Q."/>
            <person name="Abouelleil A."/>
            <person name="Aftuck L."/>
            <person name="Bessette D."/>
            <person name="Brown A."/>
            <person name="FitzGerald M."/>
            <person name="Lui A."/>
            <person name="Macdonald J.P."/>
            <person name="Priest M."/>
            <person name="Orbach M.J."/>
            <person name="Galgiani J.N."/>
            <person name="Kirkland T.N."/>
            <person name="Cole G.T."/>
            <person name="Birren B.W."/>
            <person name="Henn M.R."/>
            <person name="Taylor J.W."/>
            <person name="Rounsley S.D."/>
        </authorList>
    </citation>
    <scope>NUCLEOTIDE SEQUENCE [LARGE SCALE GENOMIC DNA]</scope>
    <source>
        <strain evidence="3">H538.4</strain>
    </source>
</reference>
<protein>
    <submittedName>
        <fullName evidence="2">Uncharacterized protein</fullName>
    </submittedName>
</protein>
<feature type="chain" id="PRO_5005308357" evidence="1">
    <location>
        <begin position="27"/>
        <end position="122"/>
    </location>
</feature>
<dbReference type="AlphaFoldDB" id="A0A0J8S2W7"/>
<gene>
    <name evidence="2" type="ORF">CIHG_09557</name>
</gene>
<organism evidence="2 3">
    <name type="scientific">Coccidioides immitis H538.4</name>
    <dbReference type="NCBI Taxonomy" id="396776"/>
    <lineage>
        <taxon>Eukaryota</taxon>
        <taxon>Fungi</taxon>
        <taxon>Dikarya</taxon>
        <taxon>Ascomycota</taxon>
        <taxon>Pezizomycotina</taxon>
        <taxon>Eurotiomycetes</taxon>
        <taxon>Eurotiomycetidae</taxon>
        <taxon>Onygenales</taxon>
        <taxon>Onygenaceae</taxon>
        <taxon>Coccidioides</taxon>
    </lineage>
</organism>
<proteinExistence type="predicted"/>
<dbReference type="Proteomes" id="UP000054563">
    <property type="component" value="Unassembled WGS sequence"/>
</dbReference>
<name>A0A0J8S2W7_COCIT</name>
<dbReference type="EMBL" id="DS017042">
    <property type="protein sequence ID" value="KMU91750.1"/>
    <property type="molecule type" value="Genomic_DNA"/>
</dbReference>
<accession>A0A0J8S2W7</accession>
<evidence type="ECO:0000313" key="2">
    <source>
        <dbReference type="EMBL" id="KMU91750.1"/>
    </source>
</evidence>